<keyword evidence="6 15" id="KW-0963">Cytoplasm</keyword>
<keyword evidence="7 15" id="KW-0436">Ligase</keyword>
<dbReference type="NCBIfam" id="TIGR00878">
    <property type="entry name" value="purM"/>
    <property type="match status" value="1"/>
</dbReference>
<dbReference type="InterPro" id="IPR036676">
    <property type="entry name" value="PurM-like_C_sf"/>
</dbReference>
<dbReference type="Pfam" id="PF02769">
    <property type="entry name" value="AIRS_C"/>
    <property type="match status" value="1"/>
</dbReference>
<sequence>MRRITYREAGVDLEAARAAKDAIKRLARTTFTPEVLGDIGGFGALFRPDFSAYRDPVLVSSVDGVGTKLKVAALAGRHQTVGYDVVAHCVNDILVHGARPLFFLDYIAMGTLVPEVVAEIVEGLARGCRESGCALVGGETAEMPGVYAPGEYDLVGFIVGVVERARLLDGRRIEPGDVVIGLASSGLHTNGYSLARKLFFEVAGWTLETYVEELEGTVGDELLKPHRNYLPVLIGLVEQGLVKGLVHITGGGFLENIPRLLPEGCAVEIREGQWPILPVFRLLQRLGNIEPQEMYRTFNMGIGMMLIVAAVDVPTVLDYLRRVEEPGYVIGRVTSGERGVTILSS</sequence>
<reference evidence="18" key="1">
    <citation type="journal article" date="2005" name="Environ. Microbiol.">
        <title>Genetic and functional properties of uncultivated thermophilic crenarchaeotes from a subsurface gold mine as revealed by analysis of genome fragments.</title>
        <authorList>
            <person name="Nunoura T."/>
            <person name="Hirayama H."/>
            <person name="Takami H."/>
            <person name="Oida H."/>
            <person name="Nishi S."/>
            <person name="Shimamura S."/>
            <person name="Suzuki Y."/>
            <person name="Inagaki F."/>
            <person name="Takai K."/>
            <person name="Nealson K.H."/>
            <person name="Horikoshi K."/>
        </authorList>
    </citation>
    <scope>NUCLEOTIDE SEQUENCE</scope>
</reference>
<evidence type="ECO:0000256" key="2">
    <source>
        <dbReference type="ARBA" id="ARBA00004686"/>
    </source>
</evidence>
<evidence type="ECO:0000256" key="10">
    <source>
        <dbReference type="ARBA" id="ARBA00022840"/>
    </source>
</evidence>
<feature type="domain" description="PurM-like N-terminal" evidence="16">
    <location>
        <begin position="57"/>
        <end position="162"/>
    </location>
</feature>
<evidence type="ECO:0000256" key="15">
    <source>
        <dbReference type="HAMAP-Rule" id="MF_00741"/>
    </source>
</evidence>
<comment type="catalytic activity">
    <reaction evidence="14 15">
        <text>2-formamido-N(1)-(5-O-phospho-beta-D-ribosyl)acetamidine + ATP = 5-amino-1-(5-phospho-beta-D-ribosyl)imidazole + ADP + phosphate + H(+)</text>
        <dbReference type="Rhea" id="RHEA:23032"/>
        <dbReference type="ChEBI" id="CHEBI:15378"/>
        <dbReference type="ChEBI" id="CHEBI:30616"/>
        <dbReference type="ChEBI" id="CHEBI:43474"/>
        <dbReference type="ChEBI" id="CHEBI:137981"/>
        <dbReference type="ChEBI" id="CHEBI:147287"/>
        <dbReference type="ChEBI" id="CHEBI:456216"/>
        <dbReference type="EC" id="6.3.3.1"/>
    </reaction>
</comment>
<keyword evidence="10 15" id="KW-0067">ATP-binding</keyword>
<dbReference type="Gene3D" id="3.30.1330.10">
    <property type="entry name" value="PurM-like, N-terminal domain"/>
    <property type="match status" value="1"/>
</dbReference>
<dbReference type="SUPFAM" id="SSF55326">
    <property type="entry name" value="PurM N-terminal domain-like"/>
    <property type="match status" value="1"/>
</dbReference>
<dbReference type="SUPFAM" id="SSF56042">
    <property type="entry name" value="PurM C-terminal domain-like"/>
    <property type="match status" value="1"/>
</dbReference>
<dbReference type="InterPro" id="IPR004733">
    <property type="entry name" value="PurM_cligase"/>
</dbReference>
<evidence type="ECO:0000313" key="18">
    <source>
        <dbReference type="EMBL" id="BAL58240.1"/>
    </source>
</evidence>
<dbReference type="PANTHER" id="PTHR10520:SF12">
    <property type="entry name" value="TRIFUNCTIONAL PURINE BIOSYNTHETIC PROTEIN ADENOSINE-3"/>
    <property type="match status" value="1"/>
</dbReference>
<name>H5SQ04_9BACT</name>
<evidence type="ECO:0000259" key="17">
    <source>
        <dbReference type="Pfam" id="PF02769"/>
    </source>
</evidence>
<feature type="domain" description="PurM-like C-terminal" evidence="17">
    <location>
        <begin position="174"/>
        <end position="341"/>
    </location>
</feature>
<organism evidence="18">
    <name type="scientific">uncultured Acidobacteriota bacterium</name>
    <dbReference type="NCBI Taxonomy" id="171953"/>
    <lineage>
        <taxon>Bacteria</taxon>
        <taxon>Pseudomonadati</taxon>
        <taxon>Acidobacteriota</taxon>
        <taxon>environmental samples</taxon>
    </lineage>
</organism>
<gene>
    <name evidence="15" type="primary">purM</name>
    <name evidence="18" type="ORF">HGMM_F55E10C02</name>
</gene>
<dbReference type="InterPro" id="IPR016188">
    <property type="entry name" value="PurM-like_N"/>
</dbReference>
<evidence type="ECO:0000256" key="9">
    <source>
        <dbReference type="ARBA" id="ARBA00022755"/>
    </source>
</evidence>
<dbReference type="GO" id="GO:0004637">
    <property type="term" value="F:phosphoribosylamine-glycine ligase activity"/>
    <property type="evidence" value="ECO:0007669"/>
    <property type="project" value="TreeGrafter"/>
</dbReference>
<dbReference type="GO" id="GO:0004641">
    <property type="term" value="F:phosphoribosylformylglycinamidine cyclo-ligase activity"/>
    <property type="evidence" value="ECO:0007669"/>
    <property type="project" value="UniProtKB-UniRule"/>
</dbReference>
<dbReference type="PANTHER" id="PTHR10520">
    <property type="entry name" value="TRIFUNCTIONAL PURINE BIOSYNTHETIC PROTEIN ADENOSINE-3-RELATED"/>
    <property type="match status" value="1"/>
</dbReference>
<evidence type="ECO:0000259" key="16">
    <source>
        <dbReference type="Pfam" id="PF00586"/>
    </source>
</evidence>
<dbReference type="InterPro" id="IPR010918">
    <property type="entry name" value="PurM-like_C_dom"/>
</dbReference>
<evidence type="ECO:0000256" key="1">
    <source>
        <dbReference type="ARBA" id="ARBA00004496"/>
    </source>
</evidence>
<evidence type="ECO:0000256" key="5">
    <source>
        <dbReference type="ARBA" id="ARBA00020367"/>
    </source>
</evidence>
<dbReference type="UniPathway" id="UPA00074">
    <property type="reaction ID" value="UER00129"/>
</dbReference>
<keyword evidence="9 15" id="KW-0658">Purine biosynthesis</keyword>
<comment type="pathway">
    <text evidence="2 15">Purine metabolism; IMP biosynthesis via de novo pathway; 5-amino-1-(5-phospho-D-ribosyl)imidazole from N(2)-formyl-N(1)-(5-phospho-D-ribosyl)glycinamide: step 2/2.</text>
</comment>
<dbReference type="HAMAP" id="MF_00741">
    <property type="entry name" value="AIRS"/>
    <property type="match status" value="1"/>
</dbReference>
<dbReference type="InterPro" id="IPR036921">
    <property type="entry name" value="PurM-like_N_sf"/>
</dbReference>
<dbReference type="GO" id="GO:0046084">
    <property type="term" value="P:adenine biosynthetic process"/>
    <property type="evidence" value="ECO:0007669"/>
    <property type="project" value="TreeGrafter"/>
</dbReference>
<dbReference type="GO" id="GO:0005829">
    <property type="term" value="C:cytosol"/>
    <property type="evidence" value="ECO:0007669"/>
    <property type="project" value="TreeGrafter"/>
</dbReference>
<dbReference type="FunFam" id="3.90.650.10:FF:000011">
    <property type="entry name" value="Phosphoribosylformylglycinamidine cyclo-ligase"/>
    <property type="match status" value="1"/>
</dbReference>
<dbReference type="FunFam" id="3.30.1330.10:FF:000001">
    <property type="entry name" value="Phosphoribosylformylglycinamidine cyclo-ligase"/>
    <property type="match status" value="1"/>
</dbReference>
<comment type="subcellular location">
    <subcellularLocation>
        <location evidence="1 15">Cytoplasm</location>
    </subcellularLocation>
</comment>
<evidence type="ECO:0000256" key="6">
    <source>
        <dbReference type="ARBA" id="ARBA00022490"/>
    </source>
</evidence>
<evidence type="ECO:0000256" key="3">
    <source>
        <dbReference type="ARBA" id="ARBA00010280"/>
    </source>
</evidence>
<comment type="similarity">
    <text evidence="3 15">Belongs to the AIR synthase family.</text>
</comment>
<dbReference type="EC" id="6.3.3.1" evidence="4 15"/>
<accession>H5SQ04</accession>
<evidence type="ECO:0000256" key="13">
    <source>
        <dbReference type="ARBA" id="ARBA00033093"/>
    </source>
</evidence>
<dbReference type="AlphaFoldDB" id="H5SQ04"/>
<keyword evidence="8 15" id="KW-0547">Nucleotide-binding</keyword>
<evidence type="ECO:0000256" key="11">
    <source>
        <dbReference type="ARBA" id="ARBA00031908"/>
    </source>
</evidence>
<dbReference type="Pfam" id="PF00586">
    <property type="entry name" value="AIRS"/>
    <property type="match status" value="1"/>
</dbReference>
<evidence type="ECO:0000256" key="8">
    <source>
        <dbReference type="ARBA" id="ARBA00022741"/>
    </source>
</evidence>
<dbReference type="GO" id="GO:0006189">
    <property type="term" value="P:'de novo' IMP biosynthetic process"/>
    <property type="evidence" value="ECO:0007669"/>
    <property type="project" value="UniProtKB-UniRule"/>
</dbReference>
<evidence type="ECO:0000256" key="12">
    <source>
        <dbReference type="ARBA" id="ARBA00032931"/>
    </source>
</evidence>
<dbReference type="EMBL" id="AP011798">
    <property type="protein sequence ID" value="BAL58240.1"/>
    <property type="molecule type" value="Genomic_DNA"/>
</dbReference>
<dbReference type="GO" id="GO:0005524">
    <property type="term" value="F:ATP binding"/>
    <property type="evidence" value="ECO:0007669"/>
    <property type="project" value="UniProtKB-KW"/>
</dbReference>
<dbReference type="Gene3D" id="3.90.650.10">
    <property type="entry name" value="PurM-like C-terminal domain"/>
    <property type="match status" value="1"/>
</dbReference>
<reference evidence="18" key="2">
    <citation type="journal article" date="2012" name="PLoS ONE">
        <title>A Deeply Branching Thermophilic Bacterium with an Ancient Acetyl-CoA Pathway Dominates a Subsurface Ecosystem.</title>
        <authorList>
            <person name="Takami H."/>
            <person name="Noguchi H."/>
            <person name="Takaki Y."/>
            <person name="Uchiyama I."/>
            <person name="Toyoda A."/>
            <person name="Nishi S."/>
            <person name="Chee G.-J."/>
            <person name="Arai W."/>
            <person name="Nunoura T."/>
            <person name="Itoh T."/>
            <person name="Hattori M."/>
            <person name="Takai K."/>
        </authorList>
    </citation>
    <scope>NUCLEOTIDE SEQUENCE</scope>
</reference>
<evidence type="ECO:0000256" key="7">
    <source>
        <dbReference type="ARBA" id="ARBA00022598"/>
    </source>
</evidence>
<evidence type="ECO:0000256" key="14">
    <source>
        <dbReference type="ARBA" id="ARBA00049057"/>
    </source>
</evidence>
<protein>
    <recommendedName>
        <fullName evidence="5 15">Phosphoribosylformylglycinamidine cyclo-ligase</fullName>
        <ecNumber evidence="4 15">6.3.3.1</ecNumber>
    </recommendedName>
    <alternativeName>
        <fullName evidence="12 15">AIR synthase</fullName>
    </alternativeName>
    <alternativeName>
        <fullName evidence="13 15">AIRS</fullName>
    </alternativeName>
    <alternativeName>
        <fullName evidence="11 15">Phosphoribosyl-aminoimidazole synthetase</fullName>
    </alternativeName>
</protein>
<dbReference type="CDD" id="cd02196">
    <property type="entry name" value="PurM"/>
    <property type="match status" value="1"/>
</dbReference>
<proteinExistence type="inferred from homology"/>
<evidence type="ECO:0000256" key="4">
    <source>
        <dbReference type="ARBA" id="ARBA00013047"/>
    </source>
</evidence>